<dbReference type="InterPro" id="IPR031311">
    <property type="entry name" value="CHIT_BIND_RR_consensus"/>
</dbReference>
<evidence type="ECO:0000256" key="4">
    <source>
        <dbReference type="SAM" id="SignalP"/>
    </source>
</evidence>
<dbReference type="PANTHER" id="PTHR10380">
    <property type="entry name" value="CUTICLE PROTEIN"/>
    <property type="match status" value="1"/>
</dbReference>
<gene>
    <name evidence="5" type="primary">Abd-5</name>
</gene>
<dbReference type="InterPro" id="IPR050468">
    <property type="entry name" value="Cuticle_Struct_Prot"/>
</dbReference>
<dbReference type="PROSITE" id="PS00233">
    <property type="entry name" value="CHIT_BIND_RR_1"/>
    <property type="match status" value="1"/>
</dbReference>
<name>A0A222NTB7_LOCMI</name>
<reference evidence="5" key="1">
    <citation type="submission" date="2016-07" db="EMBL/GenBank/DDBJ databases">
        <title>Identification and characterization of cuticle protein genes based on the Locusta migratoria transcriptome.</title>
        <authorList>
            <person name="Zhao X."/>
            <person name="Zhang J."/>
            <person name="Ma E."/>
        </authorList>
    </citation>
    <scope>NUCLEOTIDE SEQUENCE</scope>
</reference>
<dbReference type="PRINTS" id="PR00947">
    <property type="entry name" value="CUTICLE"/>
</dbReference>
<dbReference type="PROSITE" id="PS51155">
    <property type="entry name" value="CHIT_BIND_RR_2"/>
    <property type="match status" value="1"/>
</dbReference>
<accession>A0A222NTB7</accession>
<evidence type="ECO:0000313" key="5">
    <source>
        <dbReference type="EMBL" id="ASQ42725.1"/>
    </source>
</evidence>
<sequence length="100" mass="10732">MKLILILSAVVVAALAVPQTGKDATIVELTNDNDGLGQYNFAYRTSDGIARQEQGALKNAGSENEALEVQGSYTYKGVDGKDYTVTFVANENGYQPRVQS</sequence>
<dbReference type="Pfam" id="PF00379">
    <property type="entry name" value="Chitin_bind_4"/>
    <property type="match status" value="1"/>
</dbReference>
<dbReference type="AlphaFoldDB" id="A0A222NTB7"/>
<keyword evidence="2" id="KW-0873">Pyrrolidone carboxylic acid</keyword>
<dbReference type="PANTHER" id="PTHR10380:SF218">
    <property type="entry name" value="ADULT CUTICLE PROTEIN 65AA-RELATED"/>
    <property type="match status" value="1"/>
</dbReference>
<protein>
    <submittedName>
        <fullName evidence="5">Endocuticle structural glycoprotein Abd-5</fullName>
    </submittedName>
</protein>
<evidence type="ECO:0000256" key="3">
    <source>
        <dbReference type="PROSITE-ProRule" id="PRU00497"/>
    </source>
</evidence>
<dbReference type="EMBL" id="KX503039">
    <property type="protein sequence ID" value="ASQ42725.1"/>
    <property type="molecule type" value="mRNA"/>
</dbReference>
<keyword evidence="1 3" id="KW-0193">Cuticle</keyword>
<dbReference type="GO" id="GO:0008010">
    <property type="term" value="F:structural constituent of chitin-based larval cuticle"/>
    <property type="evidence" value="ECO:0007669"/>
    <property type="project" value="TreeGrafter"/>
</dbReference>
<dbReference type="GO" id="GO:0062129">
    <property type="term" value="C:chitin-based extracellular matrix"/>
    <property type="evidence" value="ECO:0007669"/>
    <property type="project" value="TreeGrafter"/>
</dbReference>
<evidence type="ECO:0000256" key="1">
    <source>
        <dbReference type="ARBA" id="ARBA00022460"/>
    </source>
</evidence>
<feature type="chain" id="PRO_5013324777" evidence="4">
    <location>
        <begin position="17"/>
        <end position="100"/>
    </location>
</feature>
<feature type="signal peptide" evidence="4">
    <location>
        <begin position="1"/>
        <end position="16"/>
    </location>
</feature>
<proteinExistence type="evidence at transcript level"/>
<organism evidence="5">
    <name type="scientific">Locusta migratoria</name>
    <name type="common">Migratory locust</name>
    <dbReference type="NCBI Taxonomy" id="7004"/>
    <lineage>
        <taxon>Eukaryota</taxon>
        <taxon>Metazoa</taxon>
        <taxon>Ecdysozoa</taxon>
        <taxon>Arthropoda</taxon>
        <taxon>Hexapoda</taxon>
        <taxon>Insecta</taxon>
        <taxon>Pterygota</taxon>
        <taxon>Neoptera</taxon>
        <taxon>Polyneoptera</taxon>
        <taxon>Orthoptera</taxon>
        <taxon>Caelifera</taxon>
        <taxon>Acrididea</taxon>
        <taxon>Acridomorpha</taxon>
        <taxon>Acridoidea</taxon>
        <taxon>Acrididae</taxon>
        <taxon>Oedipodinae</taxon>
        <taxon>Locusta</taxon>
    </lineage>
</organism>
<dbReference type="InterPro" id="IPR000618">
    <property type="entry name" value="Insect_cuticle"/>
</dbReference>
<evidence type="ECO:0000256" key="2">
    <source>
        <dbReference type="ARBA" id="ARBA00023283"/>
    </source>
</evidence>
<keyword evidence="4" id="KW-0732">Signal</keyword>